<proteinExistence type="predicted"/>
<dbReference type="EMBL" id="JAODAN010000005">
    <property type="protein sequence ID" value="KAK1924303.1"/>
    <property type="molecule type" value="Genomic_DNA"/>
</dbReference>
<accession>A0AAD9D1G6</accession>
<gene>
    <name evidence="1" type="ORF">DB88DRAFT_489787</name>
</gene>
<sequence>MTTQQGPAQRTTESMLAEIACGTAAEVVMAARYANHPPGPTYVPTLDDAIRPARGDEPSTLRRGDMVEIIGPSGSGKTTLALFLVLTRILPASITVDLPGPTTQPMTIPLGGRADHVTFLHPSSHRSPVLSLSRHLHQHISGHALDALSAQLKPRHLTPYLASQIKLAVRDSLRRLTVIRTKPRWKSMYLALLALQHPPAHERAENEPRRLDMVVVDGFADGFWPERWVTEDRQQEKKAEGRIRRPEDVGLRDVMAALEALRKEMGAVVVLTLQGLWPQNGVYTPHLPAPYPAPFARDREDAPSRAWPLNIQITLTGRVASHQLPADSTLIDALRTNGSLQTRGGEAQSQLFEGVVRVPGADGVVGTATGVKFEMHMGDAGVEVWT</sequence>
<dbReference type="GO" id="GO:0033063">
    <property type="term" value="C:Rad51B-Rad51C-Rad51D-XRCC2 complex"/>
    <property type="evidence" value="ECO:0007669"/>
    <property type="project" value="InterPro"/>
</dbReference>
<dbReference type="GO" id="GO:0000400">
    <property type="term" value="F:four-way junction DNA binding"/>
    <property type="evidence" value="ECO:0007669"/>
    <property type="project" value="TreeGrafter"/>
</dbReference>
<dbReference type="Gene3D" id="3.40.50.300">
    <property type="entry name" value="P-loop containing nucleotide triphosphate hydrolases"/>
    <property type="match status" value="1"/>
</dbReference>
<protein>
    <submittedName>
        <fullName evidence="1">Uncharacterized protein</fullName>
    </submittedName>
</protein>
<organism evidence="1 2">
    <name type="scientific">Papiliotrema laurentii</name>
    <name type="common">Cryptococcus laurentii</name>
    <dbReference type="NCBI Taxonomy" id="5418"/>
    <lineage>
        <taxon>Eukaryota</taxon>
        <taxon>Fungi</taxon>
        <taxon>Dikarya</taxon>
        <taxon>Basidiomycota</taxon>
        <taxon>Agaricomycotina</taxon>
        <taxon>Tremellomycetes</taxon>
        <taxon>Tremellales</taxon>
        <taxon>Rhynchogastremaceae</taxon>
        <taxon>Papiliotrema</taxon>
    </lineage>
</organism>
<dbReference type="SUPFAM" id="SSF52540">
    <property type="entry name" value="P-loop containing nucleoside triphosphate hydrolases"/>
    <property type="match status" value="1"/>
</dbReference>
<name>A0AAD9D1G6_PAPLA</name>
<dbReference type="PANTHER" id="PTHR46644">
    <property type="entry name" value="DNA REPAIR PROTEIN XRCC2"/>
    <property type="match status" value="1"/>
</dbReference>
<dbReference type="AlphaFoldDB" id="A0AAD9D1G6"/>
<evidence type="ECO:0000313" key="2">
    <source>
        <dbReference type="Proteomes" id="UP001182556"/>
    </source>
</evidence>
<dbReference type="InterPro" id="IPR030547">
    <property type="entry name" value="XRCC2"/>
</dbReference>
<comment type="caution">
    <text evidence="1">The sequence shown here is derived from an EMBL/GenBank/DDBJ whole genome shotgun (WGS) entry which is preliminary data.</text>
</comment>
<dbReference type="InterPro" id="IPR027417">
    <property type="entry name" value="P-loop_NTPase"/>
</dbReference>
<reference evidence="1" key="1">
    <citation type="submission" date="2023-02" db="EMBL/GenBank/DDBJ databases">
        <title>Identification and recombinant expression of a fungal hydrolase from Papiliotrema laurentii that hydrolyzes apple cutin and clears colloidal polyester polyurethane.</title>
        <authorList>
            <consortium name="DOE Joint Genome Institute"/>
            <person name="Roman V.A."/>
            <person name="Bojanowski C."/>
            <person name="Crable B.R."/>
            <person name="Wagner D.N."/>
            <person name="Hung C.S."/>
            <person name="Nadeau L.J."/>
            <person name="Schratz L."/>
            <person name="Haridas S."/>
            <person name="Pangilinan J."/>
            <person name="Lipzen A."/>
            <person name="Na H."/>
            <person name="Yan M."/>
            <person name="Ng V."/>
            <person name="Grigoriev I.V."/>
            <person name="Spatafora J.W."/>
            <person name="Barlow D."/>
            <person name="Biffinger J."/>
            <person name="Kelley-Loughnane N."/>
            <person name="Varaljay V.A."/>
            <person name="Crookes-Goodson W.J."/>
        </authorList>
    </citation>
    <scope>NUCLEOTIDE SEQUENCE</scope>
    <source>
        <strain evidence="1">5307AH</strain>
    </source>
</reference>
<dbReference type="GO" id="GO:0005657">
    <property type="term" value="C:replication fork"/>
    <property type="evidence" value="ECO:0007669"/>
    <property type="project" value="InterPro"/>
</dbReference>
<dbReference type="PANTHER" id="PTHR46644:SF2">
    <property type="entry name" value="DNA REPAIR PROTEIN XRCC2"/>
    <property type="match status" value="1"/>
</dbReference>
<evidence type="ECO:0000313" key="1">
    <source>
        <dbReference type="EMBL" id="KAK1924303.1"/>
    </source>
</evidence>
<keyword evidence="2" id="KW-1185">Reference proteome</keyword>
<dbReference type="Proteomes" id="UP001182556">
    <property type="component" value="Unassembled WGS sequence"/>
</dbReference>
<dbReference type="GO" id="GO:0000724">
    <property type="term" value="P:double-strand break repair via homologous recombination"/>
    <property type="evidence" value="ECO:0007669"/>
    <property type="project" value="InterPro"/>
</dbReference>
<dbReference type="GO" id="GO:0042148">
    <property type="term" value="P:DNA strand invasion"/>
    <property type="evidence" value="ECO:0007669"/>
    <property type="project" value="TreeGrafter"/>
</dbReference>